<keyword evidence="1" id="KW-1185">Reference proteome</keyword>
<evidence type="ECO:0000313" key="2">
    <source>
        <dbReference type="WBParaSite" id="SMUV_0000067101-mRNA-1"/>
    </source>
</evidence>
<organism evidence="1 2">
    <name type="scientific">Syphacia muris</name>
    <dbReference type="NCBI Taxonomy" id="451379"/>
    <lineage>
        <taxon>Eukaryota</taxon>
        <taxon>Metazoa</taxon>
        <taxon>Ecdysozoa</taxon>
        <taxon>Nematoda</taxon>
        <taxon>Chromadorea</taxon>
        <taxon>Rhabditida</taxon>
        <taxon>Spirurina</taxon>
        <taxon>Oxyuridomorpha</taxon>
        <taxon>Oxyuroidea</taxon>
        <taxon>Oxyuridae</taxon>
        <taxon>Syphacia</taxon>
    </lineage>
</organism>
<reference evidence="2" key="1">
    <citation type="submission" date="2017-02" db="UniProtKB">
        <authorList>
            <consortium name="WormBaseParasite"/>
        </authorList>
    </citation>
    <scope>IDENTIFICATION</scope>
</reference>
<proteinExistence type="predicted"/>
<accession>A0A0N5A9A1</accession>
<protein>
    <submittedName>
        <fullName evidence="2">Tubulin domain-containing protein</fullName>
    </submittedName>
</protein>
<sequence length="91" mass="9989">MTVFVGAIVPRFRANLLYIDTAAVVIDELELSGLCIQLENCLQHRYQHITRPQFLNFGQFGSVTNGGYDKNDNAGYMCLGSPGLGTSTWCG</sequence>
<name>A0A0N5A9A1_9BILA</name>
<dbReference type="AlphaFoldDB" id="A0A0N5A9A1"/>
<dbReference type="Proteomes" id="UP000046393">
    <property type="component" value="Unplaced"/>
</dbReference>
<dbReference type="WBParaSite" id="SMUV_0000067101-mRNA-1">
    <property type="protein sequence ID" value="SMUV_0000067101-mRNA-1"/>
    <property type="gene ID" value="SMUV_0000067101"/>
</dbReference>
<evidence type="ECO:0000313" key="1">
    <source>
        <dbReference type="Proteomes" id="UP000046393"/>
    </source>
</evidence>